<dbReference type="Pfam" id="PF13296">
    <property type="entry name" value="T6SS_Vgr"/>
    <property type="match status" value="1"/>
</dbReference>
<dbReference type="SUPFAM" id="SSF69279">
    <property type="entry name" value="Phage tail proteins"/>
    <property type="match status" value="2"/>
</dbReference>
<dbReference type="Pfam" id="PF10106">
    <property type="entry name" value="DUF2345"/>
    <property type="match status" value="1"/>
</dbReference>
<feature type="coiled-coil region" evidence="1">
    <location>
        <begin position="587"/>
        <end position="621"/>
    </location>
</feature>
<comment type="caution">
    <text evidence="4">The sequence shown here is derived from an EMBL/GenBank/DDBJ whole genome shotgun (WGS) entry which is preliminary data.</text>
</comment>
<evidence type="ECO:0000259" key="2">
    <source>
        <dbReference type="Pfam" id="PF10106"/>
    </source>
</evidence>
<evidence type="ECO:0000259" key="3">
    <source>
        <dbReference type="Pfam" id="PF13296"/>
    </source>
</evidence>
<dbReference type="Pfam" id="PF05954">
    <property type="entry name" value="Phage_GPD"/>
    <property type="match status" value="1"/>
</dbReference>
<protein>
    <submittedName>
        <fullName evidence="4">Type VI secretion system tip protein VgrG</fullName>
    </submittedName>
</protein>
<proteinExistence type="predicted"/>
<dbReference type="OrthoDB" id="8590234at2"/>
<dbReference type="NCBIfam" id="TIGR01646">
    <property type="entry name" value="vgr_GE"/>
    <property type="match status" value="1"/>
</dbReference>
<evidence type="ECO:0000313" key="5">
    <source>
        <dbReference type="Proteomes" id="UP000254875"/>
    </source>
</evidence>
<evidence type="ECO:0000256" key="1">
    <source>
        <dbReference type="SAM" id="Coils"/>
    </source>
</evidence>
<organism evidence="4 5">
    <name type="scientific">Paraburkholderia lacunae</name>
    <dbReference type="NCBI Taxonomy" id="2211104"/>
    <lineage>
        <taxon>Bacteria</taxon>
        <taxon>Pseudomonadati</taxon>
        <taxon>Pseudomonadota</taxon>
        <taxon>Betaproteobacteria</taxon>
        <taxon>Burkholderiales</taxon>
        <taxon>Burkholderiaceae</taxon>
        <taxon>Paraburkholderia</taxon>
    </lineage>
</organism>
<feature type="domain" description="DUF2345" evidence="2">
    <location>
        <begin position="614"/>
        <end position="760"/>
    </location>
</feature>
<sequence length="791" mass="87801">MLLSPNTAYVDTPARTDRATHRHYHLDVPQARSSALADVFAFDGERAISVPTKYVVSFTHPQHDLSRTEYLNKPAKFVIQPPFDPNRMREPEPPRRVQGVITGFGQLASSRDETTYEVVLESRLALLRNAPKCRFFLEQSFPEIIEQILREHGFDRILGSFEFNLYREYGKRAFVMQWEEDDLTFITRLCRRSGIWFVCEEGEHCEAVRFGDDFTHYRRHPNLSVPYREYSGLASSGAESVDTLEMHARTVPARYMVRSYNHLRAPEPIDATNVIHDDRTTYGETYTWGTPYLTDDEAQREALLRREAALAAQIGYHGTCDMLDLAPGCVLKLSNRALPDAKHGLLAVSVKCSASRSKPYRVEFTAIPSDRLYRLPLLEHTWPRIHGTITGRIASPGEYAQPYIDERGDYIVNLHLDRDSRTPGLNSCPMRLAKPFAGANQSGLHFGLVDGTEVTVGFHHGNPDLPYISQVLHNAREPDPIVSGRRWNSRSTIHTRSNNTIEFEDFPREEHIKVATEQGKSQLNLGHTVDRNLKLRGNGFELRTDLKGAVRAGGGLLVSADMQPRATGEQTDMSAALDQMRTTQAAAQELADVARAAQAEVANVKAENQWLKDELAGLKQAVIALSAPHGIGLSTPDRVLVSAGKDVSVATSAGFNVSALKNVVVAAGDVLSLFAHRLGIKLFAARGKVQIQAQNDEINIASEKDTTITSSNGRVVIEAKTELLFKCGGSYFRMTSTGIEDATPGDRKWKAAAYDRQGPASMPAELPVLPKPADTECALRAGRSGVPFARF</sequence>
<keyword evidence="1" id="KW-0175">Coiled coil</keyword>
<dbReference type="AlphaFoldDB" id="A0A370NC47"/>
<dbReference type="InterPro" id="IPR017847">
    <property type="entry name" value="T6SS_RhsGE_Vgr_subset"/>
</dbReference>
<dbReference type="Gene3D" id="3.55.50.10">
    <property type="entry name" value="Baseplate protein-like domains"/>
    <property type="match status" value="1"/>
</dbReference>
<dbReference type="Gene3D" id="2.30.110.50">
    <property type="match status" value="1"/>
</dbReference>
<dbReference type="SUPFAM" id="SSF69255">
    <property type="entry name" value="gp5 N-terminal domain-like"/>
    <property type="match status" value="1"/>
</dbReference>
<dbReference type="EMBL" id="QHKS01000005">
    <property type="protein sequence ID" value="RDK03181.1"/>
    <property type="molecule type" value="Genomic_DNA"/>
</dbReference>
<evidence type="ECO:0000313" key="4">
    <source>
        <dbReference type="EMBL" id="RDK03181.1"/>
    </source>
</evidence>
<keyword evidence="5" id="KW-1185">Reference proteome</keyword>
<gene>
    <name evidence="4" type="ORF">DLM46_09875</name>
</gene>
<name>A0A370NC47_9BURK</name>
<dbReference type="InterPro" id="IPR037026">
    <property type="entry name" value="Vgr_OB-fold_dom_sf"/>
</dbReference>
<reference evidence="5" key="1">
    <citation type="submission" date="2018-05" db="EMBL/GenBank/DDBJ databases">
        <authorList>
            <person name="Feng T."/>
        </authorList>
    </citation>
    <scope>NUCLEOTIDE SEQUENCE [LARGE SCALE GENOMIC DNA]</scope>
    <source>
        <strain evidence="5">S27</strain>
    </source>
</reference>
<dbReference type="Gene3D" id="4.10.220.110">
    <property type="match status" value="1"/>
</dbReference>
<dbReference type="InterPro" id="IPR006533">
    <property type="entry name" value="T6SS_Vgr_RhsGE"/>
</dbReference>
<dbReference type="Proteomes" id="UP000254875">
    <property type="component" value="Unassembled WGS sequence"/>
</dbReference>
<dbReference type="NCBIfam" id="TIGR03361">
    <property type="entry name" value="VI_Rhs_Vgr"/>
    <property type="match status" value="1"/>
</dbReference>
<accession>A0A370NC47</accession>
<feature type="domain" description="Putative type VI secretion system Rhs element associated Vgr" evidence="3">
    <location>
        <begin position="493"/>
        <end position="594"/>
    </location>
</feature>
<dbReference type="Gene3D" id="2.40.50.230">
    <property type="entry name" value="Gp5 N-terminal domain"/>
    <property type="match status" value="1"/>
</dbReference>
<dbReference type="InterPro" id="IPR018769">
    <property type="entry name" value="VgrG2_DUF2345"/>
</dbReference>
<dbReference type="InterPro" id="IPR028244">
    <property type="entry name" value="T6SS_Rhs_Vgr_dom"/>
</dbReference>